<proteinExistence type="predicted"/>
<dbReference type="EMBL" id="CP042913">
    <property type="protein sequence ID" value="QEG36522.1"/>
    <property type="molecule type" value="Genomic_DNA"/>
</dbReference>
<dbReference type="RefSeq" id="WP_148074855.1">
    <property type="nucleotide sequence ID" value="NZ_CP042913.1"/>
</dbReference>
<dbReference type="Gene3D" id="3.40.50.10610">
    <property type="entry name" value="ABC-type transport auxiliary lipoprotein component"/>
    <property type="match status" value="1"/>
</dbReference>
<keyword evidence="2" id="KW-1185">Reference proteome</keyword>
<dbReference type="Proteomes" id="UP000323917">
    <property type="component" value="Chromosome"/>
</dbReference>
<dbReference type="GO" id="GO:0030288">
    <property type="term" value="C:outer membrane-bounded periplasmic space"/>
    <property type="evidence" value="ECO:0007669"/>
    <property type="project" value="InterPro"/>
</dbReference>
<name>A0A5B9QG22_9BACT</name>
<gene>
    <name evidence="1" type="ORF">Pr1d_38360</name>
</gene>
<accession>A0A5B9QG22</accession>
<protein>
    <submittedName>
        <fullName evidence="1">Curli production assembly/transport component CsgG</fullName>
    </submittedName>
</protein>
<evidence type="ECO:0000313" key="2">
    <source>
        <dbReference type="Proteomes" id="UP000323917"/>
    </source>
</evidence>
<organism evidence="1 2">
    <name type="scientific">Bythopirellula goksoeyrii</name>
    <dbReference type="NCBI Taxonomy" id="1400387"/>
    <lineage>
        <taxon>Bacteria</taxon>
        <taxon>Pseudomonadati</taxon>
        <taxon>Planctomycetota</taxon>
        <taxon>Planctomycetia</taxon>
        <taxon>Pirellulales</taxon>
        <taxon>Lacipirellulaceae</taxon>
        <taxon>Bythopirellula</taxon>
    </lineage>
</organism>
<sequence>MSLQKTNPLISFALYFLMQPLAGLAQEDAVVAEQPGAAEEFQLVEYPIAIFPFRERGEEVEQMGGQVADLMFARLVVDPSLFLVDREDLDKTLGEAELNLSGIVNPQEAITIGQLTGAKLIVTGSVFQIENTVYLVAKIIGTETSRVIGASVKGVAGDGLDGLANRLGTEVVRSIKKSSDSLVAKPVEKEDRIAALSKKLGDARRPTVMISVEERHVGRTTIDPAAEAELTLFCKETGFTVIDADQGSSQQAEYLIQGEGMSEFATRHGNLVSVKARLEVKVVDRATGEVVAMDRQTRVAVDLVEQIAGKQALQEAAADIAERLLPKLVQPPSK</sequence>
<dbReference type="AlphaFoldDB" id="A0A5B9QG22"/>
<dbReference type="KEGG" id="bgok:Pr1d_38360"/>
<dbReference type="Pfam" id="PF03783">
    <property type="entry name" value="CsgG"/>
    <property type="match status" value="1"/>
</dbReference>
<dbReference type="InterPro" id="IPR005534">
    <property type="entry name" value="Curli_assmbl/transp-comp_CsgG"/>
</dbReference>
<evidence type="ECO:0000313" key="1">
    <source>
        <dbReference type="EMBL" id="QEG36522.1"/>
    </source>
</evidence>
<reference evidence="1 2" key="1">
    <citation type="submission" date="2019-08" db="EMBL/GenBank/DDBJ databases">
        <title>Deep-cultivation of Planctomycetes and their phenomic and genomic characterization uncovers novel biology.</title>
        <authorList>
            <person name="Wiegand S."/>
            <person name="Jogler M."/>
            <person name="Boedeker C."/>
            <person name="Pinto D."/>
            <person name="Vollmers J."/>
            <person name="Rivas-Marin E."/>
            <person name="Kohn T."/>
            <person name="Peeters S.H."/>
            <person name="Heuer A."/>
            <person name="Rast P."/>
            <person name="Oberbeckmann S."/>
            <person name="Bunk B."/>
            <person name="Jeske O."/>
            <person name="Meyerdierks A."/>
            <person name="Storesund J.E."/>
            <person name="Kallscheuer N."/>
            <person name="Luecker S."/>
            <person name="Lage O.M."/>
            <person name="Pohl T."/>
            <person name="Merkel B.J."/>
            <person name="Hornburger P."/>
            <person name="Mueller R.-W."/>
            <person name="Bruemmer F."/>
            <person name="Labrenz M."/>
            <person name="Spormann A.M."/>
            <person name="Op den Camp H."/>
            <person name="Overmann J."/>
            <person name="Amann R."/>
            <person name="Jetten M.S.M."/>
            <person name="Mascher T."/>
            <person name="Medema M.H."/>
            <person name="Devos D.P."/>
            <person name="Kaster A.-K."/>
            <person name="Ovreas L."/>
            <person name="Rohde M."/>
            <person name="Galperin M.Y."/>
            <person name="Jogler C."/>
        </authorList>
    </citation>
    <scope>NUCLEOTIDE SEQUENCE [LARGE SCALE GENOMIC DNA]</scope>
    <source>
        <strain evidence="1 2">Pr1d</strain>
    </source>
</reference>
<dbReference type="OrthoDB" id="278331at2"/>